<accession>A0ABZ2PF17</accession>
<reference evidence="1 2" key="1">
    <citation type="submission" date="2024-03" db="EMBL/GenBank/DDBJ databases">
        <title>Natural products discovery in diverse microorganisms through a two-stage MS feature dereplication strategy.</title>
        <authorList>
            <person name="Zhang R."/>
        </authorList>
    </citation>
    <scope>NUCLEOTIDE SEQUENCE [LARGE SCALE GENOMIC DNA]</scope>
    <source>
        <strain evidence="1 2">18930</strain>
    </source>
</reference>
<dbReference type="EMBL" id="CP147846">
    <property type="protein sequence ID" value="WXG67695.1"/>
    <property type="molecule type" value="Genomic_DNA"/>
</dbReference>
<sequence>MSSLQPDRNQRPSARTARWVERKLDELDATTTVELAHVDAVVELQQDQIRAMNTVATSALVATAQLSQTENTLSQMVPHASGRLAAIADLATVQTAEILVDSARRIRRAGE</sequence>
<protein>
    <submittedName>
        <fullName evidence="1">Uncharacterized protein</fullName>
    </submittedName>
</protein>
<evidence type="ECO:0000313" key="2">
    <source>
        <dbReference type="Proteomes" id="UP001432000"/>
    </source>
</evidence>
<keyword evidence="2" id="KW-1185">Reference proteome</keyword>
<evidence type="ECO:0000313" key="1">
    <source>
        <dbReference type="EMBL" id="WXG67695.1"/>
    </source>
</evidence>
<dbReference type="RefSeq" id="WP_338887413.1">
    <property type="nucleotide sequence ID" value="NZ_CP147846.1"/>
</dbReference>
<name>A0ABZ2PF17_9NOCA</name>
<dbReference type="Proteomes" id="UP001432000">
    <property type="component" value="Chromosome"/>
</dbReference>
<organism evidence="1 2">
    <name type="scientific">Rhodococcus sovatensis</name>
    <dbReference type="NCBI Taxonomy" id="1805840"/>
    <lineage>
        <taxon>Bacteria</taxon>
        <taxon>Bacillati</taxon>
        <taxon>Actinomycetota</taxon>
        <taxon>Actinomycetes</taxon>
        <taxon>Mycobacteriales</taxon>
        <taxon>Nocardiaceae</taxon>
        <taxon>Rhodococcus</taxon>
    </lineage>
</organism>
<gene>
    <name evidence="1" type="ORF">WDS16_21085</name>
</gene>
<proteinExistence type="predicted"/>